<sequence length="198" mass="22497">MNNKIWFLVHRSFNIFGIIFMIIGLTSIFIAHQGEWSGPKINGSDNSSPEAYHAMIGIFTFCLCLIQPIIALFRCETNSKFRPFFRFVHRLIGVITFILATVNISIACTCFVPQFYQPDASKALCITFVGITIIGFIVFEFLTIYSKVMVEPKEENKFVYKQPSKILKIRTIMFAIYIVISLGICITLTTFIAKGSFS</sequence>
<keyword evidence="4" id="KW-0349">Heme</keyword>
<dbReference type="CDD" id="cd08760">
    <property type="entry name" value="Cyt_b561_FRRS1_like"/>
    <property type="match status" value="1"/>
</dbReference>
<keyword evidence="5 12" id="KW-0812">Transmembrane</keyword>
<evidence type="ECO:0000256" key="11">
    <source>
        <dbReference type="ARBA" id="ARBA00024225"/>
    </source>
</evidence>
<evidence type="ECO:0000256" key="7">
    <source>
        <dbReference type="ARBA" id="ARBA00022982"/>
    </source>
</evidence>
<organism evidence="14 15">
    <name type="scientific">Acrobeloides nanus</name>
    <dbReference type="NCBI Taxonomy" id="290746"/>
    <lineage>
        <taxon>Eukaryota</taxon>
        <taxon>Metazoa</taxon>
        <taxon>Ecdysozoa</taxon>
        <taxon>Nematoda</taxon>
        <taxon>Chromadorea</taxon>
        <taxon>Rhabditida</taxon>
        <taxon>Tylenchina</taxon>
        <taxon>Cephalobomorpha</taxon>
        <taxon>Cephaloboidea</taxon>
        <taxon>Cephalobidae</taxon>
        <taxon>Acrobeloides</taxon>
    </lineage>
</organism>
<dbReference type="GO" id="GO:0140575">
    <property type="term" value="F:transmembrane monodehydroascorbate reductase activity"/>
    <property type="evidence" value="ECO:0007669"/>
    <property type="project" value="InterPro"/>
</dbReference>
<name>A0A914DD97_9BILA</name>
<evidence type="ECO:0000256" key="8">
    <source>
        <dbReference type="ARBA" id="ARBA00022989"/>
    </source>
</evidence>
<dbReference type="InterPro" id="IPR006593">
    <property type="entry name" value="Cyt_b561/ferric_Rdtase_TM"/>
</dbReference>
<evidence type="ECO:0000256" key="1">
    <source>
        <dbReference type="ARBA" id="ARBA00001970"/>
    </source>
</evidence>
<comment type="subcellular location">
    <subcellularLocation>
        <location evidence="2">Membrane</location>
        <topology evidence="2">Multi-pass membrane protein</topology>
    </subcellularLocation>
</comment>
<evidence type="ECO:0000313" key="14">
    <source>
        <dbReference type="Proteomes" id="UP000887540"/>
    </source>
</evidence>
<dbReference type="AlphaFoldDB" id="A0A914DD97"/>
<dbReference type="GO" id="GO:0016020">
    <property type="term" value="C:membrane"/>
    <property type="evidence" value="ECO:0007669"/>
    <property type="project" value="UniProtKB-SubCell"/>
</dbReference>
<dbReference type="SMART" id="SM00665">
    <property type="entry name" value="B561"/>
    <property type="match status" value="1"/>
</dbReference>
<accession>A0A914DD97</accession>
<feature type="transmembrane region" description="Helical" evidence="12">
    <location>
        <begin position="128"/>
        <end position="150"/>
    </location>
</feature>
<evidence type="ECO:0000256" key="6">
    <source>
        <dbReference type="ARBA" id="ARBA00022723"/>
    </source>
</evidence>
<evidence type="ECO:0000313" key="15">
    <source>
        <dbReference type="WBParaSite" id="ACRNAN_scaffold2380.g7638.t1"/>
    </source>
</evidence>
<dbReference type="Pfam" id="PF03188">
    <property type="entry name" value="Cytochrom_B561"/>
    <property type="match status" value="1"/>
</dbReference>
<evidence type="ECO:0000256" key="4">
    <source>
        <dbReference type="ARBA" id="ARBA00022617"/>
    </source>
</evidence>
<evidence type="ECO:0000259" key="13">
    <source>
        <dbReference type="PROSITE" id="PS50939"/>
    </source>
</evidence>
<dbReference type="PROSITE" id="PS50939">
    <property type="entry name" value="CYTOCHROME_B561"/>
    <property type="match status" value="1"/>
</dbReference>
<keyword evidence="14" id="KW-1185">Reference proteome</keyword>
<dbReference type="GO" id="GO:0140571">
    <property type="term" value="F:transmembrane ascorbate ferrireductase activity"/>
    <property type="evidence" value="ECO:0007669"/>
    <property type="project" value="UniProtKB-EC"/>
</dbReference>
<keyword evidence="9" id="KW-0408">Iron</keyword>
<evidence type="ECO:0000256" key="12">
    <source>
        <dbReference type="SAM" id="Phobius"/>
    </source>
</evidence>
<dbReference type="PANTHER" id="PTHR15422:SF24">
    <property type="entry name" value="DOMON RELATED DOMAIN-CONTAINING PROTEIN"/>
    <property type="match status" value="1"/>
</dbReference>
<keyword evidence="7" id="KW-0249">Electron transport</keyword>
<feature type="transmembrane region" description="Helical" evidence="12">
    <location>
        <begin position="171"/>
        <end position="193"/>
    </location>
</feature>
<keyword evidence="6" id="KW-0479">Metal-binding</keyword>
<dbReference type="WBParaSite" id="ACRNAN_scaffold2380.g7638.t1">
    <property type="protein sequence ID" value="ACRNAN_scaffold2380.g7638.t1"/>
    <property type="gene ID" value="ACRNAN_scaffold2380.g7638"/>
</dbReference>
<evidence type="ECO:0000256" key="5">
    <source>
        <dbReference type="ARBA" id="ARBA00022692"/>
    </source>
</evidence>
<dbReference type="Proteomes" id="UP000887540">
    <property type="component" value="Unplaced"/>
</dbReference>
<dbReference type="InterPro" id="IPR045150">
    <property type="entry name" value="CYB561D1/2"/>
</dbReference>
<feature type="domain" description="Cytochrome b561" evidence="13">
    <location>
        <begin position="1"/>
        <end position="145"/>
    </location>
</feature>
<evidence type="ECO:0000256" key="9">
    <source>
        <dbReference type="ARBA" id="ARBA00023004"/>
    </source>
</evidence>
<feature type="transmembrane region" description="Helical" evidence="12">
    <location>
        <begin position="12"/>
        <end position="31"/>
    </location>
</feature>
<keyword evidence="3" id="KW-0813">Transport</keyword>
<evidence type="ECO:0000256" key="10">
    <source>
        <dbReference type="ARBA" id="ARBA00023136"/>
    </source>
</evidence>
<dbReference type="PANTHER" id="PTHR15422">
    <property type="entry name" value="OS05G0565100 PROTEIN"/>
    <property type="match status" value="1"/>
</dbReference>
<dbReference type="GO" id="GO:0046872">
    <property type="term" value="F:metal ion binding"/>
    <property type="evidence" value="ECO:0007669"/>
    <property type="project" value="UniProtKB-KW"/>
</dbReference>
<proteinExistence type="predicted"/>
<feature type="transmembrane region" description="Helical" evidence="12">
    <location>
        <begin position="94"/>
        <end position="116"/>
    </location>
</feature>
<keyword evidence="10 12" id="KW-0472">Membrane</keyword>
<evidence type="ECO:0000256" key="2">
    <source>
        <dbReference type="ARBA" id="ARBA00004141"/>
    </source>
</evidence>
<dbReference type="EC" id="7.2.1.3" evidence="11"/>
<dbReference type="GO" id="GO:0020037">
    <property type="term" value="F:heme binding"/>
    <property type="evidence" value="ECO:0007669"/>
    <property type="project" value="TreeGrafter"/>
</dbReference>
<keyword evidence="8 12" id="KW-1133">Transmembrane helix</keyword>
<reference evidence="15" key="1">
    <citation type="submission" date="2022-11" db="UniProtKB">
        <authorList>
            <consortium name="WormBaseParasite"/>
        </authorList>
    </citation>
    <scope>IDENTIFICATION</scope>
</reference>
<comment type="cofactor">
    <cofactor evidence="1">
        <name>heme b</name>
        <dbReference type="ChEBI" id="CHEBI:60344"/>
    </cofactor>
</comment>
<protein>
    <recommendedName>
        <fullName evidence="11">ascorbate ferrireductase (transmembrane)</fullName>
        <ecNumber evidence="11">7.2.1.3</ecNumber>
    </recommendedName>
</protein>
<evidence type="ECO:0000256" key="3">
    <source>
        <dbReference type="ARBA" id="ARBA00022448"/>
    </source>
</evidence>
<dbReference type="Gene3D" id="1.20.120.1770">
    <property type="match status" value="1"/>
</dbReference>
<feature type="transmembrane region" description="Helical" evidence="12">
    <location>
        <begin position="51"/>
        <end position="73"/>
    </location>
</feature>